<dbReference type="Proteomes" id="UP000049855">
    <property type="component" value="Unassembled WGS sequence"/>
</dbReference>
<reference evidence="2" key="1">
    <citation type="submission" date="2015-03" db="EMBL/GenBank/DDBJ databases">
        <authorList>
            <person name="Nijsse Bart"/>
        </authorList>
    </citation>
    <scope>NUCLEOTIDE SEQUENCE [LARGE SCALE GENOMIC DNA]</scope>
</reference>
<evidence type="ECO:0000313" key="1">
    <source>
        <dbReference type="EMBL" id="CQR72610.1"/>
    </source>
</evidence>
<sequence>MVAILLADESRHIASENALIKCRRINSKNGERITNLCGANHAGLVATT</sequence>
<gene>
    <name evidence="1" type="ORF">SpAn4DRAFT_3070</name>
</gene>
<evidence type="ECO:0000313" key="2">
    <source>
        <dbReference type="Proteomes" id="UP000049855"/>
    </source>
</evidence>
<keyword evidence="2" id="KW-1185">Reference proteome</keyword>
<proteinExistence type="predicted"/>
<dbReference type="EMBL" id="CTRP01000010">
    <property type="protein sequence ID" value="CQR72610.1"/>
    <property type="molecule type" value="Genomic_DNA"/>
</dbReference>
<protein>
    <submittedName>
        <fullName evidence="1">Uncharacterized protein</fullName>
    </submittedName>
</protein>
<dbReference type="AlphaFoldDB" id="A0A0U1KYW6"/>
<organism evidence="1 2">
    <name type="scientific">Sporomusa ovata</name>
    <dbReference type="NCBI Taxonomy" id="2378"/>
    <lineage>
        <taxon>Bacteria</taxon>
        <taxon>Bacillati</taxon>
        <taxon>Bacillota</taxon>
        <taxon>Negativicutes</taxon>
        <taxon>Selenomonadales</taxon>
        <taxon>Sporomusaceae</taxon>
        <taxon>Sporomusa</taxon>
    </lineage>
</organism>
<name>A0A0U1KYW6_9FIRM</name>
<accession>A0A0U1KYW6</accession>